<sequence length="305" mass="34457">MSELPVLRFAPSPNGYLHLGHALSARVGRQLAQKLRGKFLVRIEDIDQGRTREAFVSAIFEDLEWLGLTWDPRILRQSQETPIYRRAAAHLHKLNLLYPCFATRSEIAITATAGGRDPQRDPDGAIVYPGLHRGMQQQEVERRITAGEQPAMRIRMDAAMELATKRLGGRPLTFRELHPNGEIETIEAQPHRWGDAIIQRKDFPASYHLAVVVDDARQGITHVTRGQDLFAATDIHRLLQVLLDLPEPIYHHHRLLVDANGNKLSKSSGARSLRDLRNTGWTPAQVLEAINDTHQNSRDFPVSSR</sequence>
<dbReference type="InterPro" id="IPR000924">
    <property type="entry name" value="Glu/Gln-tRNA-synth"/>
</dbReference>
<dbReference type="PANTHER" id="PTHR43311:SF1">
    <property type="entry name" value="GLUTAMYL-Q TRNA(ASP) SYNTHETASE"/>
    <property type="match status" value="1"/>
</dbReference>
<protein>
    <submittedName>
        <fullName evidence="9">Glutamyl-Q tRNA(Asp) synthetase</fullName>
    </submittedName>
</protein>
<accession>A0A1H0TVJ8</accession>
<evidence type="ECO:0000256" key="4">
    <source>
        <dbReference type="ARBA" id="ARBA00022833"/>
    </source>
</evidence>
<comment type="similarity">
    <text evidence="7">Belongs to the class-I aminoacyl-tRNA synthetase family.</text>
</comment>
<comment type="caution">
    <text evidence="9">The sequence shown here is derived from an EMBL/GenBank/DDBJ whole genome shotgun (WGS) entry which is preliminary data.</text>
</comment>
<evidence type="ECO:0000313" key="9">
    <source>
        <dbReference type="EMBL" id="SDP57911.1"/>
    </source>
</evidence>
<organism evidence="9 10">
    <name type="scientific">Filomicrobium insigne</name>
    <dbReference type="NCBI Taxonomy" id="418854"/>
    <lineage>
        <taxon>Bacteria</taxon>
        <taxon>Pseudomonadati</taxon>
        <taxon>Pseudomonadota</taxon>
        <taxon>Alphaproteobacteria</taxon>
        <taxon>Hyphomicrobiales</taxon>
        <taxon>Hyphomicrobiaceae</taxon>
        <taxon>Filomicrobium</taxon>
    </lineage>
</organism>
<evidence type="ECO:0000256" key="7">
    <source>
        <dbReference type="RuleBase" id="RU363037"/>
    </source>
</evidence>
<reference evidence="9 10" key="1">
    <citation type="submission" date="2016-10" db="EMBL/GenBank/DDBJ databases">
        <authorList>
            <person name="Varghese N."/>
            <person name="Submissions S."/>
        </authorList>
    </citation>
    <scope>NUCLEOTIDE SEQUENCE [LARGE SCALE GENOMIC DNA]</scope>
    <source>
        <strain evidence="9 10">CGMCC 1.6497</strain>
    </source>
</reference>
<dbReference type="InterPro" id="IPR014729">
    <property type="entry name" value="Rossmann-like_a/b/a_fold"/>
</dbReference>
<evidence type="ECO:0000256" key="3">
    <source>
        <dbReference type="ARBA" id="ARBA00022741"/>
    </source>
</evidence>
<keyword evidence="1 7" id="KW-0436">Ligase</keyword>
<dbReference type="InterPro" id="IPR020058">
    <property type="entry name" value="Glu/Gln-tRNA-synth_Ib_cat-dom"/>
</dbReference>
<evidence type="ECO:0000256" key="6">
    <source>
        <dbReference type="ARBA" id="ARBA00023146"/>
    </source>
</evidence>
<keyword evidence="5 7" id="KW-0067">ATP-binding</keyword>
<evidence type="ECO:0000259" key="8">
    <source>
        <dbReference type="Pfam" id="PF00749"/>
    </source>
</evidence>
<dbReference type="PROSITE" id="PS00178">
    <property type="entry name" value="AA_TRNA_LIGASE_I"/>
    <property type="match status" value="1"/>
</dbReference>
<dbReference type="NCBIfam" id="NF004315">
    <property type="entry name" value="PRK05710.1-4"/>
    <property type="match status" value="1"/>
</dbReference>
<dbReference type="Gene3D" id="3.40.50.620">
    <property type="entry name" value="HUPs"/>
    <property type="match status" value="1"/>
</dbReference>
<feature type="domain" description="Glutamyl/glutaminyl-tRNA synthetase class Ib catalytic" evidence="8">
    <location>
        <begin position="7"/>
        <end position="290"/>
    </location>
</feature>
<evidence type="ECO:0000313" key="10">
    <source>
        <dbReference type="Proteomes" id="UP000198795"/>
    </source>
</evidence>
<dbReference type="InterPro" id="IPR049940">
    <property type="entry name" value="GluQ/Sye"/>
</dbReference>
<evidence type="ECO:0000256" key="5">
    <source>
        <dbReference type="ARBA" id="ARBA00022840"/>
    </source>
</evidence>
<dbReference type="SUPFAM" id="SSF52374">
    <property type="entry name" value="Nucleotidylyl transferase"/>
    <property type="match status" value="1"/>
</dbReference>
<dbReference type="EMBL" id="FNJC01000005">
    <property type="protein sequence ID" value="SDP57911.1"/>
    <property type="molecule type" value="Genomic_DNA"/>
</dbReference>
<evidence type="ECO:0000256" key="2">
    <source>
        <dbReference type="ARBA" id="ARBA00022723"/>
    </source>
</evidence>
<keyword evidence="4" id="KW-0862">Zinc</keyword>
<dbReference type="RefSeq" id="WP_090230479.1">
    <property type="nucleotide sequence ID" value="NZ_FNJC01000005.1"/>
</dbReference>
<gene>
    <name evidence="9" type="ORF">SAMN04488061_3389</name>
</gene>
<dbReference type="Pfam" id="PF00749">
    <property type="entry name" value="tRNA-synt_1c"/>
    <property type="match status" value="1"/>
</dbReference>
<name>A0A1H0TVJ8_9HYPH</name>
<dbReference type="PANTHER" id="PTHR43311">
    <property type="entry name" value="GLUTAMATE--TRNA LIGASE"/>
    <property type="match status" value="1"/>
</dbReference>
<dbReference type="Proteomes" id="UP000198795">
    <property type="component" value="Unassembled WGS sequence"/>
</dbReference>
<keyword evidence="2" id="KW-0479">Metal-binding</keyword>
<dbReference type="PRINTS" id="PR00987">
    <property type="entry name" value="TRNASYNTHGLU"/>
</dbReference>
<keyword evidence="3 7" id="KW-0547">Nucleotide-binding</keyword>
<keyword evidence="7" id="KW-0648">Protein biosynthesis</keyword>
<dbReference type="InterPro" id="IPR001412">
    <property type="entry name" value="aa-tRNA-synth_I_CS"/>
</dbReference>
<evidence type="ECO:0000256" key="1">
    <source>
        <dbReference type="ARBA" id="ARBA00022598"/>
    </source>
</evidence>
<keyword evidence="10" id="KW-1185">Reference proteome</keyword>
<proteinExistence type="inferred from homology"/>
<keyword evidence="6 7" id="KW-0030">Aminoacyl-tRNA synthetase</keyword>